<evidence type="ECO:0000256" key="3">
    <source>
        <dbReference type="ARBA" id="ARBA00023180"/>
    </source>
</evidence>
<dbReference type="InterPro" id="IPR039005">
    <property type="entry name" value="CSPG_rpt"/>
</dbReference>
<dbReference type="Proteomes" id="UP001469553">
    <property type="component" value="Unassembled WGS sequence"/>
</dbReference>
<feature type="repeat" description="CSPG" evidence="4">
    <location>
        <begin position="92"/>
        <end position="188"/>
    </location>
</feature>
<gene>
    <name evidence="5" type="ORF">AMECASPLE_015370</name>
</gene>
<accession>A0ABV1A892</accession>
<feature type="repeat" description="CSPG" evidence="4">
    <location>
        <begin position="338"/>
        <end position="439"/>
    </location>
</feature>
<evidence type="ECO:0000256" key="2">
    <source>
        <dbReference type="ARBA" id="ARBA00022737"/>
    </source>
</evidence>
<dbReference type="EMBL" id="JAHRIP010085718">
    <property type="protein sequence ID" value="MEQ2314759.1"/>
    <property type="molecule type" value="Genomic_DNA"/>
</dbReference>
<dbReference type="PROSITE" id="PS51854">
    <property type="entry name" value="CSPG"/>
    <property type="match status" value="3"/>
</dbReference>
<keyword evidence="2" id="KW-0677">Repeat</keyword>
<dbReference type="InterPro" id="IPR051561">
    <property type="entry name" value="FRAS1_ECM"/>
</dbReference>
<organism evidence="5 6">
    <name type="scientific">Ameca splendens</name>
    <dbReference type="NCBI Taxonomy" id="208324"/>
    <lineage>
        <taxon>Eukaryota</taxon>
        <taxon>Metazoa</taxon>
        <taxon>Chordata</taxon>
        <taxon>Craniata</taxon>
        <taxon>Vertebrata</taxon>
        <taxon>Euteleostomi</taxon>
        <taxon>Actinopterygii</taxon>
        <taxon>Neopterygii</taxon>
        <taxon>Teleostei</taxon>
        <taxon>Neoteleostei</taxon>
        <taxon>Acanthomorphata</taxon>
        <taxon>Ovalentaria</taxon>
        <taxon>Atherinomorphae</taxon>
        <taxon>Cyprinodontiformes</taxon>
        <taxon>Goodeidae</taxon>
        <taxon>Ameca</taxon>
    </lineage>
</organism>
<reference evidence="5 6" key="1">
    <citation type="submission" date="2021-06" db="EMBL/GenBank/DDBJ databases">
        <authorList>
            <person name="Palmer J.M."/>
        </authorList>
    </citation>
    <scope>NUCLEOTIDE SEQUENCE [LARGE SCALE GENOMIC DNA]</scope>
    <source>
        <strain evidence="5 6">AS_MEX2019</strain>
        <tissue evidence="5">Muscle</tissue>
    </source>
</reference>
<keyword evidence="6" id="KW-1185">Reference proteome</keyword>
<sequence length="538" mass="59424">MIYQITDLLVETFKVTQHVSRSALSNNKDSALQLMMLEICALIVLRSSYSQPCWVSSDISSEPVLVSSDVSPVIQSDAQTFTIGVLPQIPGFPQLAPDCDLQITALEDQVTEITPSALSFIDSGTPSEKLIYSITKPLLPGQGVIEHRDRPYKAVKHFTQADVNNGKIIYRPPPAPSHLQELYQYSFTGLPESLSVYFTVSDGEHTTPELDFVILLLSNHQQPPVFQVLDPLLEVRLGGQAALGGQQLAVSDADTSSDDLEFELVDAPIHGELIRTDDSVRMSNGDTFTFSDVTHKVLLYRHAGLSTQDDAMSFSVSDGISMATTVVQVMVRGETGDGPRRDPAATLSLEVGEKSSTVIRRSHLAYTDNTSPDDQIHIQLVSVPMYGILTRTYSQQEPQELREYSSFTQEDINLHRIRYITSLETGSQPVTDIFHFVVHDEDNNRLDNQMCTITITSTPRQPPVVTVQGGIKVQEGGRVLLSTNHITVSDVQTPSTDLQVWLVSPPKYGFIENANRGGLTVCPPINKRIKQHHNSRSE</sequence>
<dbReference type="PANTHER" id="PTHR45739">
    <property type="entry name" value="MATRIX PROTEIN, PUTATIVE-RELATED"/>
    <property type="match status" value="1"/>
</dbReference>
<keyword evidence="3" id="KW-0325">Glycoprotein</keyword>
<evidence type="ECO:0000313" key="5">
    <source>
        <dbReference type="EMBL" id="MEQ2314759.1"/>
    </source>
</evidence>
<feature type="repeat" description="CSPG" evidence="4">
    <location>
        <begin position="224"/>
        <end position="317"/>
    </location>
</feature>
<evidence type="ECO:0000256" key="1">
    <source>
        <dbReference type="ARBA" id="ARBA00022729"/>
    </source>
</evidence>
<evidence type="ECO:0000256" key="4">
    <source>
        <dbReference type="PROSITE-ProRule" id="PRU01201"/>
    </source>
</evidence>
<dbReference type="Pfam" id="PF16184">
    <property type="entry name" value="Cadherin_3"/>
    <property type="match status" value="3"/>
</dbReference>
<protein>
    <submittedName>
        <fullName evidence="5">Uncharacterized protein</fullName>
    </submittedName>
</protein>
<evidence type="ECO:0000313" key="6">
    <source>
        <dbReference type="Proteomes" id="UP001469553"/>
    </source>
</evidence>
<keyword evidence="1" id="KW-0732">Signal</keyword>
<dbReference type="PANTHER" id="PTHR45739:SF1">
    <property type="entry name" value="EXTRACELLULAR MATRIX ORGANIZING PROTEIN FRAS1"/>
    <property type="match status" value="1"/>
</dbReference>
<proteinExistence type="predicted"/>
<name>A0ABV1A892_9TELE</name>
<comment type="caution">
    <text evidence="5">The sequence shown here is derived from an EMBL/GenBank/DDBJ whole genome shotgun (WGS) entry which is preliminary data.</text>
</comment>